<gene>
    <name evidence="2" type="ORF">C5695_18080</name>
</gene>
<dbReference type="PANTHER" id="PTHR43179">
    <property type="entry name" value="RHAMNOSYLTRANSFERASE WBBL"/>
    <property type="match status" value="1"/>
</dbReference>
<reference evidence="2 3" key="1">
    <citation type="submission" date="2018-02" db="EMBL/GenBank/DDBJ databases">
        <title>The complete genome of two Bacillus pumilus strains from Cuatro Cienegas, Coahuila, Mexico.</title>
        <authorList>
            <person name="Zarza E."/>
            <person name="Alcaraz L.D."/>
            <person name="Aguilar-Salinas B."/>
            <person name="Islas A."/>
            <person name="Olmedo-Alvarez G."/>
        </authorList>
    </citation>
    <scope>NUCLEOTIDE SEQUENCE [LARGE SCALE GENOMIC DNA]</scope>
    <source>
        <strain evidence="2 3">145</strain>
    </source>
</reference>
<dbReference type="InterPro" id="IPR029044">
    <property type="entry name" value="Nucleotide-diphossugar_trans"/>
</dbReference>
<evidence type="ECO:0000313" key="2">
    <source>
        <dbReference type="EMBL" id="AVM26214.1"/>
    </source>
</evidence>
<feature type="domain" description="Glycosyltransferase 2-like" evidence="1">
    <location>
        <begin position="6"/>
        <end position="173"/>
    </location>
</feature>
<name>A0AAD2JD36_BACPU</name>
<accession>A0AAD2JD36</accession>
<dbReference type="CDD" id="cd04186">
    <property type="entry name" value="GT_2_like_c"/>
    <property type="match status" value="1"/>
</dbReference>
<dbReference type="SUPFAM" id="SSF53335">
    <property type="entry name" value="S-adenosyl-L-methionine-dependent methyltransferases"/>
    <property type="match status" value="1"/>
</dbReference>
<evidence type="ECO:0000259" key="1">
    <source>
        <dbReference type="Pfam" id="PF00535"/>
    </source>
</evidence>
<dbReference type="Proteomes" id="UP000264960">
    <property type="component" value="Chromosome"/>
</dbReference>
<dbReference type="AlphaFoldDB" id="A0AAD2JD36"/>
<dbReference type="Pfam" id="PF13489">
    <property type="entry name" value="Methyltransf_23"/>
    <property type="match status" value="1"/>
</dbReference>
<dbReference type="CDD" id="cd02440">
    <property type="entry name" value="AdoMet_MTases"/>
    <property type="match status" value="1"/>
</dbReference>
<organism evidence="2 3">
    <name type="scientific">Bacillus pumilus</name>
    <name type="common">Bacillus mesentericus</name>
    <dbReference type="NCBI Taxonomy" id="1408"/>
    <lineage>
        <taxon>Bacteria</taxon>
        <taxon>Bacillati</taxon>
        <taxon>Bacillota</taxon>
        <taxon>Bacilli</taxon>
        <taxon>Bacillales</taxon>
        <taxon>Bacillaceae</taxon>
        <taxon>Bacillus</taxon>
    </lineage>
</organism>
<dbReference type="EMBL" id="CP027116">
    <property type="protein sequence ID" value="AVM26214.1"/>
    <property type="molecule type" value="Genomic_DNA"/>
</dbReference>
<dbReference type="Gene3D" id="3.90.550.10">
    <property type="entry name" value="Spore Coat Polysaccharide Biosynthesis Protein SpsA, Chain A"/>
    <property type="match status" value="1"/>
</dbReference>
<dbReference type="SUPFAM" id="SSF53448">
    <property type="entry name" value="Nucleotide-diphospho-sugar transferases"/>
    <property type="match status" value="1"/>
</dbReference>
<dbReference type="PANTHER" id="PTHR43179:SF7">
    <property type="entry name" value="RHAMNOSYLTRANSFERASE WBBL"/>
    <property type="match status" value="1"/>
</dbReference>
<dbReference type="Gene3D" id="3.40.50.150">
    <property type="entry name" value="Vaccinia Virus protein VP39"/>
    <property type="match status" value="1"/>
</dbReference>
<sequence>MKGKTSIVMLTYNELHLTKKCIDSIKQHTRSDQYELIIVDNASTDGTKEYVRELKDVIFIENAVNQGFAKGCNQGAKKASGDSILFLNNDTIVTENWLSPLKEALFSSERIGMVGPVSNYVSGPQMVEPSYTDVKELPAFAKKYTAARKGQRTYVHRLVGFCLLVKRELIEDVGLFDERFMYGSFEDDDLCLRSLLKGYQLQIVHDSFVHHHGHATFRANEETNISTLFAENRLRFLDKWGIDLNLVTPHPYFAALLPKDAGCVLDVCCGAGATGLELMNRQSINMYGVETDSLKAAIAKAYYEEVIEAKAEDYPWLDKEAFFDAIIFSDVLEHVVDPWHIIEQAHASLKPGGVIICCLPNMMHAEALLPLMTGDFTYQDVGILDRSHLRFFTPNTMRSLFPDHLFERVIEQRINVQIDQNVQLFFDEVARAGAALGFQTKALSDQVNLYQLLIVVRKKGDSPSG</sequence>
<evidence type="ECO:0000313" key="3">
    <source>
        <dbReference type="Proteomes" id="UP000264960"/>
    </source>
</evidence>
<dbReference type="Pfam" id="PF00535">
    <property type="entry name" value="Glycos_transf_2"/>
    <property type="match status" value="1"/>
</dbReference>
<proteinExistence type="predicted"/>
<dbReference type="RefSeq" id="WP_117733191.1">
    <property type="nucleotide sequence ID" value="NZ_CP027116.1"/>
</dbReference>
<protein>
    <submittedName>
        <fullName evidence="2">Polypeptide N-acetylgalactosaminyltransferase</fullName>
    </submittedName>
</protein>
<dbReference type="InterPro" id="IPR001173">
    <property type="entry name" value="Glyco_trans_2-like"/>
</dbReference>
<dbReference type="InterPro" id="IPR029063">
    <property type="entry name" value="SAM-dependent_MTases_sf"/>
</dbReference>